<evidence type="ECO:0000313" key="2">
    <source>
        <dbReference type="Proteomes" id="UP000694892"/>
    </source>
</evidence>
<gene>
    <name evidence="1" type="ORF">XELAEV_18038765mg</name>
</gene>
<dbReference type="AlphaFoldDB" id="A0A974C6T8"/>
<evidence type="ECO:0000313" key="1">
    <source>
        <dbReference type="EMBL" id="OCT67467.1"/>
    </source>
</evidence>
<proteinExistence type="predicted"/>
<sequence length="67" mass="6916">MLLPVSAAQCAPPAGCCILPSAHSPLCSITQLSASPGRMGGMEFRGKKHAFLPLDPLRASASASPRR</sequence>
<accession>A0A974C6T8</accession>
<dbReference type="Proteomes" id="UP000694892">
    <property type="component" value="Chromosome 8L"/>
</dbReference>
<dbReference type="EMBL" id="CM004480">
    <property type="protein sequence ID" value="OCT67467.1"/>
    <property type="molecule type" value="Genomic_DNA"/>
</dbReference>
<organism evidence="1 2">
    <name type="scientific">Xenopus laevis</name>
    <name type="common">African clawed frog</name>
    <dbReference type="NCBI Taxonomy" id="8355"/>
    <lineage>
        <taxon>Eukaryota</taxon>
        <taxon>Metazoa</taxon>
        <taxon>Chordata</taxon>
        <taxon>Craniata</taxon>
        <taxon>Vertebrata</taxon>
        <taxon>Euteleostomi</taxon>
        <taxon>Amphibia</taxon>
        <taxon>Batrachia</taxon>
        <taxon>Anura</taxon>
        <taxon>Pipoidea</taxon>
        <taxon>Pipidae</taxon>
        <taxon>Xenopodinae</taxon>
        <taxon>Xenopus</taxon>
        <taxon>Xenopus</taxon>
    </lineage>
</organism>
<reference evidence="2" key="1">
    <citation type="journal article" date="2016" name="Nature">
        <title>Genome evolution in the allotetraploid frog Xenopus laevis.</title>
        <authorList>
            <person name="Session A.M."/>
            <person name="Uno Y."/>
            <person name="Kwon T."/>
            <person name="Chapman J.A."/>
            <person name="Toyoda A."/>
            <person name="Takahashi S."/>
            <person name="Fukui A."/>
            <person name="Hikosaka A."/>
            <person name="Suzuki A."/>
            <person name="Kondo M."/>
            <person name="van Heeringen S.J."/>
            <person name="Quigley I."/>
            <person name="Heinz S."/>
            <person name="Ogino H."/>
            <person name="Ochi H."/>
            <person name="Hellsten U."/>
            <person name="Lyons J.B."/>
            <person name="Simakov O."/>
            <person name="Putnam N."/>
            <person name="Stites J."/>
            <person name="Kuroki Y."/>
            <person name="Tanaka T."/>
            <person name="Michiue T."/>
            <person name="Watanabe M."/>
            <person name="Bogdanovic O."/>
            <person name="Lister R."/>
            <person name="Georgiou G."/>
            <person name="Paranjpe S.S."/>
            <person name="van Kruijsbergen I."/>
            <person name="Shu S."/>
            <person name="Carlson J."/>
            <person name="Kinoshita T."/>
            <person name="Ohta Y."/>
            <person name="Mawaribuchi S."/>
            <person name="Jenkins J."/>
            <person name="Grimwood J."/>
            <person name="Schmutz J."/>
            <person name="Mitros T."/>
            <person name="Mozaffari S.V."/>
            <person name="Suzuki Y."/>
            <person name="Haramoto Y."/>
            <person name="Yamamoto T.S."/>
            <person name="Takagi C."/>
            <person name="Heald R."/>
            <person name="Miller K."/>
            <person name="Haudenschild C."/>
            <person name="Kitzman J."/>
            <person name="Nakayama T."/>
            <person name="Izutsu Y."/>
            <person name="Robert J."/>
            <person name="Fortriede J."/>
            <person name="Burns K."/>
            <person name="Lotay V."/>
            <person name="Karimi K."/>
            <person name="Yasuoka Y."/>
            <person name="Dichmann D.S."/>
            <person name="Flajnik M.F."/>
            <person name="Houston D.W."/>
            <person name="Shendure J."/>
            <person name="DuPasquier L."/>
            <person name="Vize P.D."/>
            <person name="Zorn A.M."/>
            <person name="Ito M."/>
            <person name="Marcotte E.M."/>
            <person name="Wallingford J.B."/>
            <person name="Ito Y."/>
            <person name="Asashima M."/>
            <person name="Ueno N."/>
            <person name="Matsuda Y."/>
            <person name="Veenstra G.J."/>
            <person name="Fujiyama A."/>
            <person name="Harland R.M."/>
            <person name="Taira M."/>
            <person name="Rokhsar D.S."/>
        </authorList>
    </citation>
    <scope>NUCLEOTIDE SEQUENCE [LARGE SCALE GENOMIC DNA]</scope>
    <source>
        <strain evidence="2">J</strain>
    </source>
</reference>
<name>A0A974C6T8_XENLA</name>
<protein>
    <submittedName>
        <fullName evidence="1">Uncharacterized protein</fullName>
    </submittedName>
</protein>